<dbReference type="KEGG" id="led:BBK82_42515"/>
<name>A0A1B2HV71_9PSEU</name>
<accession>A0A1B2HV71</accession>
<dbReference type="Proteomes" id="UP000093053">
    <property type="component" value="Chromosome"/>
</dbReference>
<dbReference type="EMBL" id="CP016793">
    <property type="protein sequence ID" value="ANZ41639.1"/>
    <property type="molecule type" value="Genomic_DNA"/>
</dbReference>
<dbReference type="RefSeq" id="WP_065919974.1">
    <property type="nucleotide sequence ID" value="NZ_CP016793.1"/>
</dbReference>
<sequence>MLKKIATAAATGVGFFMIGTPAFAAPENADLVRELKDFTARYDHSYDISVVSMKNVRVLSDIDLCHTDANSVAVSAFSQNEVVPCLNPDLERLQQARPRG</sequence>
<feature type="chain" id="PRO_5008538718" description="UrcA family protein" evidence="1">
    <location>
        <begin position="25"/>
        <end position="100"/>
    </location>
</feature>
<feature type="signal peptide" evidence="1">
    <location>
        <begin position="1"/>
        <end position="24"/>
    </location>
</feature>
<evidence type="ECO:0000256" key="1">
    <source>
        <dbReference type="SAM" id="SignalP"/>
    </source>
</evidence>
<protein>
    <recommendedName>
        <fullName evidence="4">UrcA family protein</fullName>
    </recommendedName>
</protein>
<dbReference type="AlphaFoldDB" id="A0A1B2HV71"/>
<keyword evidence="3" id="KW-1185">Reference proteome</keyword>
<dbReference type="OrthoDB" id="3699148at2"/>
<evidence type="ECO:0008006" key="4">
    <source>
        <dbReference type="Google" id="ProtNLM"/>
    </source>
</evidence>
<keyword evidence="1" id="KW-0732">Signal</keyword>
<reference evidence="2 3" key="1">
    <citation type="submission" date="2016-07" db="EMBL/GenBank/DDBJ databases">
        <title>Complete genome sequence of the Lentzea guizhouensis DHS C013.</title>
        <authorList>
            <person name="Cao C."/>
        </authorList>
    </citation>
    <scope>NUCLEOTIDE SEQUENCE [LARGE SCALE GENOMIC DNA]</scope>
    <source>
        <strain evidence="2 3">DHS C013</strain>
    </source>
</reference>
<gene>
    <name evidence="2" type="ORF">BBK82_42515</name>
</gene>
<proteinExistence type="predicted"/>
<organism evidence="2 3">
    <name type="scientific">Lentzea guizhouensis</name>
    <dbReference type="NCBI Taxonomy" id="1586287"/>
    <lineage>
        <taxon>Bacteria</taxon>
        <taxon>Bacillati</taxon>
        <taxon>Actinomycetota</taxon>
        <taxon>Actinomycetes</taxon>
        <taxon>Pseudonocardiales</taxon>
        <taxon>Pseudonocardiaceae</taxon>
        <taxon>Lentzea</taxon>
    </lineage>
</organism>
<evidence type="ECO:0000313" key="2">
    <source>
        <dbReference type="EMBL" id="ANZ41639.1"/>
    </source>
</evidence>
<evidence type="ECO:0000313" key="3">
    <source>
        <dbReference type="Proteomes" id="UP000093053"/>
    </source>
</evidence>